<dbReference type="EMBL" id="BKCJ010004146">
    <property type="protein sequence ID" value="GEU59285.1"/>
    <property type="molecule type" value="Genomic_DNA"/>
</dbReference>
<protein>
    <submittedName>
        <fullName evidence="2">AWPM-19-like family protein</fullName>
    </submittedName>
</protein>
<keyword evidence="1" id="KW-0472">Membrane</keyword>
<keyword evidence="1" id="KW-0812">Transmembrane</keyword>
<reference evidence="2" key="1">
    <citation type="journal article" date="2019" name="Sci. Rep.">
        <title>Draft genome of Tanacetum cinerariifolium, the natural source of mosquito coil.</title>
        <authorList>
            <person name="Yamashiro T."/>
            <person name="Shiraishi A."/>
            <person name="Satake H."/>
            <person name="Nakayama K."/>
        </authorList>
    </citation>
    <scope>NUCLEOTIDE SEQUENCE</scope>
</reference>
<evidence type="ECO:0000313" key="2">
    <source>
        <dbReference type="EMBL" id="GEU59285.1"/>
    </source>
</evidence>
<feature type="transmembrane region" description="Helical" evidence="1">
    <location>
        <begin position="65"/>
        <end position="87"/>
    </location>
</feature>
<keyword evidence="1" id="KW-1133">Transmembrane helix</keyword>
<dbReference type="Pfam" id="PF05512">
    <property type="entry name" value="AWPM-19"/>
    <property type="match status" value="1"/>
</dbReference>
<feature type="transmembrane region" description="Helical" evidence="1">
    <location>
        <begin position="12"/>
        <end position="32"/>
    </location>
</feature>
<comment type="caution">
    <text evidence="2">The sequence shown here is derived from an EMBL/GenBank/DDBJ whole genome shotgun (WGS) entry which is preliminary data.</text>
</comment>
<dbReference type="InterPro" id="IPR008390">
    <property type="entry name" value="AWPM-19"/>
</dbReference>
<sequence length="135" mass="14225">MASGAGNSATFFLLLVNLVLYLIITIIASWAINHGIDDTHKKGVVGFTTSATGINNVAQWKASSLYAASASALITWSLTLLAMGFACKEIDIGWSGSTLRALEVILIIVSGTQFLSMVTIQAGIEELSRYGGGRV</sequence>
<proteinExistence type="predicted"/>
<dbReference type="PANTHER" id="PTHR33294:SF3">
    <property type="entry name" value="AWPM-19-LIKE FAMILY PROTEIN"/>
    <property type="match status" value="1"/>
</dbReference>
<name>A0A6L2LGF2_TANCI</name>
<organism evidence="2">
    <name type="scientific">Tanacetum cinerariifolium</name>
    <name type="common">Dalmatian daisy</name>
    <name type="synonym">Chrysanthemum cinerariifolium</name>
    <dbReference type="NCBI Taxonomy" id="118510"/>
    <lineage>
        <taxon>Eukaryota</taxon>
        <taxon>Viridiplantae</taxon>
        <taxon>Streptophyta</taxon>
        <taxon>Embryophyta</taxon>
        <taxon>Tracheophyta</taxon>
        <taxon>Spermatophyta</taxon>
        <taxon>Magnoliopsida</taxon>
        <taxon>eudicotyledons</taxon>
        <taxon>Gunneridae</taxon>
        <taxon>Pentapetalae</taxon>
        <taxon>asterids</taxon>
        <taxon>campanulids</taxon>
        <taxon>Asterales</taxon>
        <taxon>Asteraceae</taxon>
        <taxon>Asteroideae</taxon>
        <taxon>Anthemideae</taxon>
        <taxon>Anthemidinae</taxon>
        <taxon>Tanacetum</taxon>
    </lineage>
</organism>
<dbReference type="PANTHER" id="PTHR33294">
    <property type="entry name" value="AWPM-19-LIKE FAMILY PROTEIN"/>
    <property type="match status" value="1"/>
</dbReference>
<feature type="transmembrane region" description="Helical" evidence="1">
    <location>
        <begin position="99"/>
        <end position="124"/>
    </location>
</feature>
<gene>
    <name evidence="2" type="ORF">Tci_031263</name>
</gene>
<dbReference type="AlphaFoldDB" id="A0A6L2LGF2"/>
<accession>A0A6L2LGF2</accession>
<evidence type="ECO:0000256" key="1">
    <source>
        <dbReference type="SAM" id="Phobius"/>
    </source>
</evidence>